<dbReference type="PANTHER" id="PTHR11610">
    <property type="entry name" value="LIPASE"/>
    <property type="match status" value="1"/>
</dbReference>
<feature type="domain" description="Lipase" evidence="5">
    <location>
        <begin position="2"/>
        <end position="231"/>
    </location>
</feature>
<protein>
    <submittedName>
        <fullName evidence="7">Pancreatic triacylglycerol lipase-like</fullName>
    </submittedName>
</protein>
<dbReference type="PANTHER" id="PTHR11610:SF178">
    <property type="entry name" value="LIPASE MEMBER H-A-LIKE PROTEIN"/>
    <property type="match status" value="1"/>
</dbReference>
<keyword evidence="3" id="KW-0964">Secreted</keyword>
<dbReference type="Proteomes" id="UP000694865">
    <property type="component" value="Unplaced"/>
</dbReference>
<accession>A0ABM0N0U3</accession>
<evidence type="ECO:0000256" key="3">
    <source>
        <dbReference type="ARBA" id="ARBA00022525"/>
    </source>
</evidence>
<dbReference type="InterPro" id="IPR013818">
    <property type="entry name" value="Lipase"/>
</dbReference>
<evidence type="ECO:0000256" key="4">
    <source>
        <dbReference type="RuleBase" id="RU004262"/>
    </source>
</evidence>
<dbReference type="Gene3D" id="3.40.50.1820">
    <property type="entry name" value="alpha/beta hydrolase"/>
    <property type="match status" value="1"/>
</dbReference>
<sequence>DDYNVFSVDWKDGASNVFYAPSAANTDTVGAEIYLFLQFLNSQVGHSPNNIHLIGYSLGAQCAGAAGKRNPAIARITGLDPASPSFESKGNNDKLDASDAQFVDVIHTDGDTFTGAGGYGCWAPNGHVDFYPNGGQDQPGCINVNTAGEQKGNLSIRKEMDASGNAGMGCDHGRAPDYWVESIGTACKFNSCPCTLGDVCTCSSGYNRMGFHASKSPSGIFYLVTSNTSPYCL</sequence>
<dbReference type="SUPFAM" id="SSF53474">
    <property type="entry name" value="alpha/beta-Hydrolases"/>
    <property type="match status" value="1"/>
</dbReference>
<dbReference type="RefSeq" id="XP_006825884.1">
    <property type="nucleotide sequence ID" value="XM_006825821.1"/>
</dbReference>
<dbReference type="Pfam" id="PF00151">
    <property type="entry name" value="Lipase"/>
    <property type="match status" value="1"/>
</dbReference>
<organism evidence="6 7">
    <name type="scientific">Saccoglossus kowalevskii</name>
    <name type="common">Acorn worm</name>
    <dbReference type="NCBI Taxonomy" id="10224"/>
    <lineage>
        <taxon>Eukaryota</taxon>
        <taxon>Metazoa</taxon>
        <taxon>Hemichordata</taxon>
        <taxon>Enteropneusta</taxon>
        <taxon>Harrimaniidae</taxon>
        <taxon>Saccoglossus</taxon>
    </lineage>
</organism>
<dbReference type="InterPro" id="IPR000734">
    <property type="entry name" value="TAG_lipase"/>
</dbReference>
<dbReference type="GeneID" id="102809716"/>
<proteinExistence type="inferred from homology"/>
<dbReference type="InterPro" id="IPR029058">
    <property type="entry name" value="AB_hydrolase_fold"/>
</dbReference>
<comment type="subcellular location">
    <subcellularLocation>
        <location evidence="1">Secreted</location>
    </subcellularLocation>
</comment>
<keyword evidence="6" id="KW-1185">Reference proteome</keyword>
<dbReference type="PRINTS" id="PR00821">
    <property type="entry name" value="TAGLIPASE"/>
</dbReference>
<evidence type="ECO:0000313" key="7">
    <source>
        <dbReference type="RefSeq" id="XP_006825884.1"/>
    </source>
</evidence>
<evidence type="ECO:0000256" key="2">
    <source>
        <dbReference type="ARBA" id="ARBA00010701"/>
    </source>
</evidence>
<evidence type="ECO:0000313" key="6">
    <source>
        <dbReference type="Proteomes" id="UP000694865"/>
    </source>
</evidence>
<comment type="similarity">
    <text evidence="2 4">Belongs to the AB hydrolase superfamily. Lipase family.</text>
</comment>
<evidence type="ECO:0000259" key="5">
    <source>
        <dbReference type="Pfam" id="PF00151"/>
    </source>
</evidence>
<name>A0ABM0N0U3_SACKO</name>
<reference evidence="7" key="1">
    <citation type="submission" date="2025-08" db="UniProtKB">
        <authorList>
            <consortium name="RefSeq"/>
        </authorList>
    </citation>
    <scope>IDENTIFICATION</scope>
    <source>
        <tissue evidence="7">Testes</tissue>
    </source>
</reference>
<gene>
    <name evidence="7" type="primary">LOC102809716</name>
</gene>
<feature type="non-terminal residue" evidence="7">
    <location>
        <position position="1"/>
    </location>
</feature>
<evidence type="ECO:0000256" key="1">
    <source>
        <dbReference type="ARBA" id="ARBA00004613"/>
    </source>
</evidence>